<dbReference type="InterPro" id="IPR013107">
    <property type="entry name" value="Acyl-CoA_DH_C"/>
</dbReference>
<dbReference type="PANTHER" id="PTHR43884">
    <property type="entry name" value="ACYL-COA DEHYDROGENASE"/>
    <property type="match status" value="1"/>
</dbReference>
<dbReference type="GO" id="GO:0006552">
    <property type="term" value="P:L-leucine catabolic process"/>
    <property type="evidence" value="ECO:0007669"/>
    <property type="project" value="TreeGrafter"/>
</dbReference>
<keyword evidence="1" id="KW-0560">Oxidoreductase</keyword>
<dbReference type="Pfam" id="PF08028">
    <property type="entry name" value="Acyl-CoA_dh_2"/>
    <property type="match status" value="1"/>
</dbReference>
<dbReference type="PANTHER" id="PTHR43884:SF12">
    <property type="entry name" value="ISOVALERYL-COA DEHYDROGENASE, MITOCHONDRIAL-RELATED"/>
    <property type="match status" value="1"/>
</dbReference>
<dbReference type="SUPFAM" id="SSF56645">
    <property type="entry name" value="Acyl-CoA dehydrogenase NM domain-like"/>
    <property type="match status" value="1"/>
</dbReference>
<dbReference type="InterPro" id="IPR037069">
    <property type="entry name" value="AcylCoA_DH/ox_N_sf"/>
</dbReference>
<dbReference type="Proteomes" id="UP001143364">
    <property type="component" value="Unassembled WGS sequence"/>
</dbReference>
<dbReference type="AlphaFoldDB" id="A0A9W6JIG6"/>
<reference evidence="3" key="2">
    <citation type="submission" date="2023-01" db="EMBL/GenBank/DDBJ databases">
        <authorList>
            <person name="Sun Q."/>
            <person name="Evtushenko L."/>
        </authorList>
    </citation>
    <scope>NUCLEOTIDE SEQUENCE</scope>
    <source>
        <strain evidence="3">VKM B-2555</strain>
    </source>
</reference>
<dbReference type="Gene3D" id="1.20.140.10">
    <property type="entry name" value="Butyryl-CoA Dehydrogenase, subunit A, domain 3"/>
    <property type="match status" value="1"/>
</dbReference>
<accession>A0A9W6JIG6</accession>
<dbReference type="PIRSF" id="PIRSF016578">
    <property type="entry name" value="HsaA"/>
    <property type="match status" value="1"/>
</dbReference>
<keyword evidence="4" id="KW-1185">Reference proteome</keyword>
<reference evidence="3" key="1">
    <citation type="journal article" date="2014" name="Int. J. Syst. Evol. Microbiol.">
        <title>Complete genome sequence of Corynebacterium casei LMG S-19264T (=DSM 44701T), isolated from a smear-ripened cheese.</title>
        <authorList>
            <consortium name="US DOE Joint Genome Institute (JGI-PGF)"/>
            <person name="Walter F."/>
            <person name="Albersmeier A."/>
            <person name="Kalinowski J."/>
            <person name="Ruckert C."/>
        </authorList>
    </citation>
    <scope>NUCLEOTIDE SEQUENCE</scope>
    <source>
        <strain evidence="3">VKM B-2555</strain>
    </source>
</reference>
<dbReference type="GO" id="GO:0008470">
    <property type="term" value="F:3-methylbutanoyl-CoA dehydrogenase activity"/>
    <property type="evidence" value="ECO:0007669"/>
    <property type="project" value="TreeGrafter"/>
</dbReference>
<dbReference type="EMBL" id="BSFK01000016">
    <property type="protein sequence ID" value="GLK78255.1"/>
    <property type="molecule type" value="Genomic_DNA"/>
</dbReference>
<dbReference type="Gene3D" id="2.40.110.10">
    <property type="entry name" value="Butyryl-CoA Dehydrogenase, subunit A, domain 2"/>
    <property type="match status" value="1"/>
</dbReference>
<dbReference type="RefSeq" id="WP_271206057.1">
    <property type="nucleotide sequence ID" value="NZ_BSFK01000016.1"/>
</dbReference>
<evidence type="ECO:0000259" key="2">
    <source>
        <dbReference type="Pfam" id="PF08028"/>
    </source>
</evidence>
<name>A0A9W6JIG6_9HYPH</name>
<evidence type="ECO:0000313" key="4">
    <source>
        <dbReference type="Proteomes" id="UP001143364"/>
    </source>
</evidence>
<dbReference type="InterPro" id="IPR009100">
    <property type="entry name" value="AcylCoA_DH/oxidase_NM_dom_sf"/>
</dbReference>
<evidence type="ECO:0000256" key="1">
    <source>
        <dbReference type="ARBA" id="ARBA00023002"/>
    </source>
</evidence>
<organism evidence="3 4">
    <name type="scientific">Methylopila jiangsuensis</name>
    <dbReference type="NCBI Taxonomy" id="586230"/>
    <lineage>
        <taxon>Bacteria</taxon>
        <taxon>Pseudomonadati</taxon>
        <taxon>Pseudomonadota</taxon>
        <taxon>Alphaproteobacteria</taxon>
        <taxon>Hyphomicrobiales</taxon>
        <taxon>Methylopilaceae</taxon>
        <taxon>Methylopila</taxon>
    </lineage>
</organism>
<gene>
    <name evidence="3" type="ORF">GCM10008171_35090</name>
</gene>
<dbReference type="Gene3D" id="1.10.540.10">
    <property type="entry name" value="Acyl-CoA dehydrogenase/oxidase, N-terminal domain"/>
    <property type="match status" value="1"/>
</dbReference>
<dbReference type="InterPro" id="IPR046373">
    <property type="entry name" value="Acyl-CoA_Oxase/DH_mid-dom_sf"/>
</dbReference>
<protein>
    <submittedName>
        <fullName evidence="3">Acyl-CoA dehydrogenase</fullName>
    </submittedName>
</protein>
<comment type="caution">
    <text evidence="3">The sequence shown here is derived from an EMBL/GenBank/DDBJ whole genome shotgun (WGS) entry which is preliminary data.</text>
</comment>
<feature type="domain" description="Acyl-CoA dehydrogenase C-terminal" evidence="2">
    <location>
        <begin position="243"/>
        <end position="377"/>
    </location>
</feature>
<dbReference type="InterPro" id="IPR036250">
    <property type="entry name" value="AcylCo_DH-like_C"/>
</dbReference>
<dbReference type="SUPFAM" id="SSF47203">
    <property type="entry name" value="Acyl-CoA dehydrogenase C-terminal domain-like"/>
    <property type="match status" value="1"/>
</dbReference>
<sequence length="403" mass="42804">MIAAGLRALPLESADDLDALIAHIAEGAAERDRDRVMPFDLFDRIRASRLGALRLPKAEGGRGASFRELLEVVIRLAAADPNVAHALRNHFTFVERHARAKNAPNREKWAALVASGALFGLANTELASPAIGGGAFQTTLTPDGDGWRLDGVKYYSTGTIFADHVLVRAAGPEGRNASAIVPTDREGVETVDDWDGAGQRLTGSGTTHLRNVRVEPDEAIFDTPTVGYGYAYHNTLAQLIVTGVVAGVLRNVRDDAVALLKSRKDRHFYYASAGSAAEDPLLQQIVGEISAASFAADATVLAAADALEAVAEVRDRGLPGAEVAHRAAEAAAKAKLVVDELTLKNASRLFDVGGASATKRAKNLDRHWRNARTLASHNPSALKARALGAYELTGEPLPALGFF</sequence>
<proteinExistence type="predicted"/>
<evidence type="ECO:0000313" key="3">
    <source>
        <dbReference type="EMBL" id="GLK78255.1"/>
    </source>
</evidence>
<dbReference type="GO" id="GO:0050660">
    <property type="term" value="F:flavin adenine dinucleotide binding"/>
    <property type="evidence" value="ECO:0007669"/>
    <property type="project" value="InterPro"/>
</dbReference>